<dbReference type="GO" id="GO:0016757">
    <property type="term" value="F:glycosyltransferase activity"/>
    <property type="evidence" value="ECO:0007669"/>
    <property type="project" value="UniProtKB-KW"/>
</dbReference>
<evidence type="ECO:0000256" key="2">
    <source>
        <dbReference type="ARBA" id="ARBA00022679"/>
    </source>
</evidence>
<dbReference type="EMBL" id="QRVM01000052">
    <property type="protein sequence ID" value="RGS44858.1"/>
    <property type="molecule type" value="Genomic_DNA"/>
</dbReference>
<organism evidence="4 5">
    <name type="scientific">Holdemanella biformis</name>
    <dbReference type="NCBI Taxonomy" id="1735"/>
    <lineage>
        <taxon>Bacteria</taxon>
        <taxon>Bacillati</taxon>
        <taxon>Bacillota</taxon>
        <taxon>Erysipelotrichia</taxon>
        <taxon>Erysipelotrichales</taxon>
        <taxon>Erysipelotrichaceae</taxon>
        <taxon>Holdemanella</taxon>
    </lineage>
</organism>
<sequence>MLKFSIIIPVYNSEKYLEQCVNSILKQDYTNFEIILIDDESTDSSAKICDEFTSKDARVITIHQKNGGTSAARNTGLNTCSSDYVMFMDNDDFWDSKTVLSDINKNLLESHADVLMYNTKEYWENTNSVTTPSVQCEREKIYNQNSNDALEYLISKGVYYRAVWAKVIKKELLDKHNIYFAKGIRNEDTDFSAKLILYAKSYDWYDKIFYVYRKGTGTAQTNQKMKFSYIQDLSNIIAKYTDIAEHLSDEKLKMCMLSYLAYPYAVLLAQLQNDGSSEAKDKLIQMKKYLYILKYHLDPSVNKVYMVFRLLGFNMTCKLLGMYLKKI</sequence>
<dbReference type="Pfam" id="PF00535">
    <property type="entry name" value="Glycos_transf_2"/>
    <property type="match status" value="1"/>
</dbReference>
<dbReference type="PANTHER" id="PTHR22916:SF51">
    <property type="entry name" value="GLYCOSYLTRANSFERASE EPSH-RELATED"/>
    <property type="match status" value="1"/>
</dbReference>
<dbReference type="InterPro" id="IPR029044">
    <property type="entry name" value="Nucleotide-diphossugar_trans"/>
</dbReference>
<dbReference type="Gene3D" id="3.90.550.10">
    <property type="entry name" value="Spore Coat Polysaccharide Biosynthesis Protein SpsA, Chain A"/>
    <property type="match status" value="1"/>
</dbReference>
<gene>
    <name evidence="4" type="ORF">DWX92_09640</name>
</gene>
<dbReference type="CDD" id="cd00761">
    <property type="entry name" value="Glyco_tranf_GTA_type"/>
    <property type="match status" value="1"/>
</dbReference>
<dbReference type="PANTHER" id="PTHR22916">
    <property type="entry name" value="GLYCOSYLTRANSFERASE"/>
    <property type="match status" value="1"/>
</dbReference>
<dbReference type="RefSeq" id="WP_118320453.1">
    <property type="nucleotide sequence ID" value="NZ_CAUEVG010000005.1"/>
</dbReference>
<protein>
    <submittedName>
        <fullName evidence="4">Glycosyltransferase</fullName>
    </submittedName>
</protein>
<evidence type="ECO:0000256" key="1">
    <source>
        <dbReference type="ARBA" id="ARBA00022676"/>
    </source>
</evidence>
<dbReference type="AlphaFoldDB" id="A0A412IXS9"/>
<evidence type="ECO:0000313" key="4">
    <source>
        <dbReference type="EMBL" id="RGS44858.1"/>
    </source>
</evidence>
<proteinExistence type="predicted"/>
<evidence type="ECO:0000313" key="5">
    <source>
        <dbReference type="Proteomes" id="UP000285274"/>
    </source>
</evidence>
<keyword evidence="1" id="KW-0328">Glycosyltransferase</keyword>
<name>A0A412IXS9_9FIRM</name>
<accession>A0A412IXS9</accession>
<reference evidence="4 5" key="1">
    <citation type="submission" date="2018-08" db="EMBL/GenBank/DDBJ databases">
        <title>A genome reference for cultivated species of the human gut microbiota.</title>
        <authorList>
            <person name="Zou Y."/>
            <person name="Xue W."/>
            <person name="Luo G."/>
        </authorList>
    </citation>
    <scope>NUCLEOTIDE SEQUENCE [LARGE SCALE GENOMIC DNA]</scope>
    <source>
        <strain evidence="4 5">AF22-10AC</strain>
    </source>
</reference>
<comment type="caution">
    <text evidence="4">The sequence shown here is derived from an EMBL/GenBank/DDBJ whole genome shotgun (WGS) entry which is preliminary data.</text>
</comment>
<keyword evidence="2 4" id="KW-0808">Transferase</keyword>
<feature type="domain" description="Glycosyltransferase 2-like" evidence="3">
    <location>
        <begin position="5"/>
        <end position="143"/>
    </location>
</feature>
<dbReference type="Proteomes" id="UP000285274">
    <property type="component" value="Unassembled WGS sequence"/>
</dbReference>
<dbReference type="SUPFAM" id="SSF53448">
    <property type="entry name" value="Nucleotide-diphospho-sugar transferases"/>
    <property type="match status" value="1"/>
</dbReference>
<evidence type="ECO:0000259" key="3">
    <source>
        <dbReference type="Pfam" id="PF00535"/>
    </source>
</evidence>
<dbReference type="InterPro" id="IPR001173">
    <property type="entry name" value="Glyco_trans_2-like"/>
</dbReference>